<reference evidence="2" key="1">
    <citation type="journal article" date="2021" name="Proc. Natl. Acad. Sci. U.S.A.">
        <title>A Catalog of Tens of Thousands of Viruses from Human Metagenomes Reveals Hidden Associations with Chronic Diseases.</title>
        <authorList>
            <person name="Tisza M.J."/>
            <person name="Buck C.B."/>
        </authorList>
    </citation>
    <scope>NUCLEOTIDE SEQUENCE</scope>
    <source>
        <strain evidence="2">CtphE103</strain>
    </source>
</reference>
<name>A0A8S5RUJ8_9CAUD</name>
<sequence>MPLADITMDKGDSFRSNGEQSGARPACSTN</sequence>
<accession>A0A8S5RUJ8</accession>
<feature type="region of interest" description="Disordered" evidence="1">
    <location>
        <begin position="1"/>
        <end position="30"/>
    </location>
</feature>
<dbReference type="EMBL" id="BK056595">
    <property type="protein sequence ID" value="DAF32266.1"/>
    <property type="molecule type" value="Genomic_DNA"/>
</dbReference>
<organism evidence="2">
    <name type="scientific">Ackermannviridae sp</name>
    <dbReference type="NCBI Taxonomy" id="2831612"/>
    <lineage>
        <taxon>Viruses</taxon>
        <taxon>Duplodnaviria</taxon>
        <taxon>Heunggongvirae</taxon>
        <taxon>Uroviricota</taxon>
        <taxon>Caudoviricetes</taxon>
        <taxon>Pantevenvirales</taxon>
        <taxon>Ackermannviridae</taxon>
    </lineage>
</organism>
<proteinExistence type="predicted"/>
<protein>
    <submittedName>
        <fullName evidence="2">Uncharacterized protein</fullName>
    </submittedName>
</protein>
<evidence type="ECO:0000256" key="1">
    <source>
        <dbReference type="SAM" id="MobiDB-lite"/>
    </source>
</evidence>
<evidence type="ECO:0000313" key="2">
    <source>
        <dbReference type="EMBL" id="DAF32266.1"/>
    </source>
</evidence>